<dbReference type="EMBL" id="BK014727">
    <property type="protein sequence ID" value="DAD72966.1"/>
    <property type="molecule type" value="Genomic_DNA"/>
</dbReference>
<protein>
    <submittedName>
        <fullName evidence="1">Uncharacterized protein</fullName>
    </submittedName>
</protein>
<name>A0A8S5LSM3_9CAUD</name>
<accession>A0A8S5LSM3</accession>
<reference evidence="1" key="1">
    <citation type="journal article" date="2021" name="Proc. Natl. Acad. Sci. U.S.A.">
        <title>A Catalog of Tens of Thousands of Viruses from Human Metagenomes Reveals Hidden Associations with Chronic Diseases.</title>
        <authorList>
            <person name="Tisza M.J."/>
            <person name="Buck C.B."/>
        </authorList>
    </citation>
    <scope>NUCLEOTIDE SEQUENCE</scope>
    <source>
        <strain evidence="1">CtMAv2</strain>
    </source>
</reference>
<evidence type="ECO:0000313" key="1">
    <source>
        <dbReference type="EMBL" id="DAD72966.1"/>
    </source>
</evidence>
<proteinExistence type="predicted"/>
<organism evidence="1">
    <name type="scientific">Siphoviridae sp. ctMAv2</name>
    <dbReference type="NCBI Taxonomy" id="2826258"/>
    <lineage>
        <taxon>Viruses</taxon>
        <taxon>Duplodnaviria</taxon>
        <taxon>Heunggongvirae</taxon>
        <taxon>Uroviricota</taxon>
        <taxon>Caudoviricetes</taxon>
    </lineage>
</organism>
<sequence>MSPILSICRHILERNFVALYKITLLDLYMMIYPPSIIGS</sequence>